<reference evidence="1 2" key="2">
    <citation type="journal article" date="2012" name="Stand. Genomic Sci.">
        <title>Complete genome sequence of the termite hindgut bacterium Spirochaeta coccoides type strain (SPN1(T)), reclassification in the genus Sphaerochaeta as Sphaerochaeta coccoides comb. nov. and emendations of the family Spirochaetaceae and the genus Sphaerochaeta.</title>
        <authorList>
            <person name="Abt B."/>
            <person name="Han C."/>
            <person name="Scheuner C."/>
            <person name="Lu M."/>
            <person name="Lapidus A."/>
            <person name="Nolan M."/>
            <person name="Lucas S."/>
            <person name="Hammon N."/>
            <person name="Deshpande S."/>
            <person name="Cheng J.F."/>
            <person name="Tapia R."/>
            <person name="Goodwin L.A."/>
            <person name="Pitluck S."/>
            <person name="Liolios K."/>
            <person name="Pagani I."/>
            <person name="Ivanova N."/>
            <person name="Mavromatis K."/>
            <person name="Mikhailova N."/>
            <person name="Huntemann M."/>
            <person name="Pati A."/>
            <person name="Chen A."/>
            <person name="Palaniappan K."/>
            <person name="Land M."/>
            <person name="Hauser L."/>
            <person name="Brambilla E.M."/>
            <person name="Rohde M."/>
            <person name="Spring S."/>
            <person name="Gronow S."/>
            <person name="Goker M."/>
            <person name="Woyke T."/>
            <person name="Bristow J."/>
            <person name="Eisen J.A."/>
            <person name="Markowitz V."/>
            <person name="Hugenholtz P."/>
            <person name="Kyrpides N.C."/>
            <person name="Klenk H.P."/>
            <person name="Detter J.C."/>
        </authorList>
    </citation>
    <scope>NUCLEOTIDE SEQUENCE [LARGE SCALE GENOMIC DNA]</scope>
    <source>
        <strain evidence="2">ATCC BAA-1237 / DSM 17374 / SPN1</strain>
    </source>
</reference>
<evidence type="ECO:0008006" key="3">
    <source>
        <dbReference type="Google" id="ProtNLM"/>
    </source>
</evidence>
<dbReference type="HOGENOM" id="CLU_085968_0_0_12"/>
<evidence type="ECO:0000313" key="2">
    <source>
        <dbReference type="Proteomes" id="UP000007939"/>
    </source>
</evidence>
<name>F4GH63_PARC1</name>
<proteinExistence type="predicted"/>
<dbReference type="STRING" id="760011.Spico_0308"/>
<dbReference type="KEGG" id="scc:Spico_0308"/>
<accession>F4GH63</accession>
<dbReference type="InterPro" id="IPR023213">
    <property type="entry name" value="CAT-like_dom_sf"/>
</dbReference>
<keyword evidence="2" id="KW-1185">Reference proteome</keyword>
<reference evidence="2" key="1">
    <citation type="submission" date="2011-04" db="EMBL/GenBank/DDBJ databases">
        <title>The complete genome of Spirochaeta coccoides DSM 17374.</title>
        <authorList>
            <person name="Lucas S."/>
            <person name="Copeland A."/>
            <person name="Lapidus A."/>
            <person name="Bruce D."/>
            <person name="Goodwin L."/>
            <person name="Pitluck S."/>
            <person name="Peters L."/>
            <person name="Kyrpides N."/>
            <person name="Mavromatis K."/>
            <person name="Pagani I."/>
            <person name="Ivanova N."/>
            <person name="Ovchinnikova G."/>
            <person name="Lu M."/>
            <person name="Detter J.C."/>
            <person name="Tapia R."/>
            <person name="Han C."/>
            <person name="Land M."/>
            <person name="Hauser L."/>
            <person name="Markowitz V."/>
            <person name="Cheng J.-F."/>
            <person name="Hugenholtz P."/>
            <person name="Woyke T."/>
            <person name="Wu D."/>
            <person name="Spring S."/>
            <person name="Schroeder M."/>
            <person name="Brambilla E."/>
            <person name="Klenk H.-P."/>
            <person name="Eisen J.A."/>
        </authorList>
    </citation>
    <scope>NUCLEOTIDE SEQUENCE [LARGE SCALE GENOMIC DNA]</scope>
    <source>
        <strain evidence="2">ATCC BAA-1237 / DSM 17374 / SPN1</strain>
    </source>
</reference>
<dbReference type="Gene3D" id="3.30.559.10">
    <property type="entry name" value="Chloramphenicol acetyltransferase-like domain"/>
    <property type="match status" value="1"/>
</dbReference>
<dbReference type="eggNOG" id="COG0508">
    <property type="taxonomic scope" value="Bacteria"/>
</dbReference>
<dbReference type="AlphaFoldDB" id="F4GH63"/>
<evidence type="ECO:0000313" key="1">
    <source>
        <dbReference type="EMBL" id="AEC01538.1"/>
    </source>
</evidence>
<protein>
    <recommendedName>
        <fullName evidence="3">2-oxoacid dehydrogenase acyltransferase catalytic domain-containing protein</fullName>
    </recommendedName>
</protein>
<organism evidence="1 2">
    <name type="scientific">Parasphaerochaeta coccoides (strain ATCC BAA-1237 / DSM 17374 / SPN1)</name>
    <name type="common">Sphaerochaeta coccoides</name>
    <dbReference type="NCBI Taxonomy" id="760011"/>
    <lineage>
        <taxon>Bacteria</taxon>
        <taxon>Pseudomonadati</taxon>
        <taxon>Spirochaetota</taxon>
        <taxon>Spirochaetia</taxon>
        <taxon>Spirochaetales</taxon>
        <taxon>Sphaerochaetaceae</taxon>
        <taxon>Parasphaerochaeta</taxon>
    </lineage>
</organism>
<dbReference type="EMBL" id="CP002659">
    <property type="protein sequence ID" value="AEC01538.1"/>
    <property type="molecule type" value="Genomic_DNA"/>
</dbReference>
<dbReference type="Proteomes" id="UP000007939">
    <property type="component" value="Chromosome"/>
</dbReference>
<sequence>MATFPDGNITNMENAPAASGYRRRWGDRRDGRRLRTLAPYDTVSPYIMVGRNDSQNLITDSFECTAADRYVRHKRTEGYEGFGILHLIIAAYVRLVSQCPRVNRFIAGQKVFAAHDITVNIAIKREMNINETTTVIKIRFAPEDTATDVYRKFTEVLQQTIKTANTNFDNTAKIVNTIPGLLKKFAVWFLKTLDYFGKLPHAIIKVSPFHGSMFITSMASLGIPPIHHHLYNFGTVPVFIAFGTKRPVKVLDSDGALKEKKYIDYTVVTDERICDGFYFASCLKRLRRYLANPSMLDTPPETVVRDCT</sequence>
<dbReference type="SUPFAM" id="SSF52777">
    <property type="entry name" value="CoA-dependent acyltransferases"/>
    <property type="match status" value="1"/>
</dbReference>
<gene>
    <name evidence="1" type="ordered locus">Spico_0308</name>
</gene>